<organism evidence="1 2">
    <name type="scientific">Dreissena polymorpha</name>
    <name type="common">Zebra mussel</name>
    <name type="synonym">Mytilus polymorpha</name>
    <dbReference type="NCBI Taxonomy" id="45954"/>
    <lineage>
        <taxon>Eukaryota</taxon>
        <taxon>Metazoa</taxon>
        <taxon>Spiralia</taxon>
        <taxon>Lophotrochozoa</taxon>
        <taxon>Mollusca</taxon>
        <taxon>Bivalvia</taxon>
        <taxon>Autobranchia</taxon>
        <taxon>Heteroconchia</taxon>
        <taxon>Euheterodonta</taxon>
        <taxon>Imparidentia</taxon>
        <taxon>Neoheterodontei</taxon>
        <taxon>Myida</taxon>
        <taxon>Dreissenoidea</taxon>
        <taxon>Dreissenidae</taxon>
        <taxon>Dreissena</taxon>
    </lineage>
</organism>
<gene>
    <name evidence="1" type="ORF">DPMN_159141</name>
</gene>
<keyword evidence="2" id="KW-1185">Reference proteome</keyword>
<protein>
    <submittedName>
        <fullName evidence="1">Uncharacterized protein</fullName>
    </submittedName>
</protein>
<reference evidence="1" key="2">
    <citation type="submission" date="2020-11" db="EMBL/GenBank/DDBJ databases">
        <authorList>
            <person name="McCartney M.A."/>
            <person name="Auch B."/>
            <person name="Kono T."/>
            <person name="Mallez S."/>
            <person name="Becker A."/>
            <person name="Gohl D.M."/>
            <person name="Silverstein K.A.T."/>
            <person name="Koren S."/>
            <person name="Bechman K.B."/>
            <person name="Herman A."/>
            <person name="Abrahante J.E."/>
            <person name="Garbe J."/>
        </authorList>
    </citation>
    <scope>NUCLEOTIDE SEQUENCE</scope>
    <source>
        <strain evidence="1">Duluth1</strain>
        <tissue evidence="1">Whole animal</tissue>
    </source>
</reference>
<proteinExistence type="predicted"/>
<dbReference type="EMBL" id="JAIWYP010000008">
    <property type="protein sequence ID" value="KAH3781314.1"/>
    <property type="molecule type" value="Genomic_DNA"/>
</dbReference>
<dbReference type="Proteomes" id="UP000828390">
    <property type="component" value="Unassembled WGS sequence"/>
</dbReference>
<dbReference type="AlphaFoldDB" id="A0A9D4EIJ4"/>
<accession>A0A9D4EIJ4</accession>
<comment type="caution">
    <text evidence="1">The sequence shown here is derived from an EMBL/GenBank/DDBJ whole genome shotgun (WGS) entry which is preliminary data.</text>
</comment>
<evidence type="ECO:0000313" key="1">
    <source>
        <dbReference type="EMBL" id="KAH3781314.1"/>
    </source>
</evidence>
<sequence>MRLRAQRLMFDPHRRCPIPHAPVQCEFLRPLGFGGYKTGTCTRLNVLPSRVLCPVVVCSWFRGS</sequence>
<name>A0A9D4EIJ4_DREPO</name>
<evidence type="ECO:0000313" key="2">
    <source>
        <dbReference type="Proteomes" id="UP000828390"/>
    </source>
</evidence>
<reference evidence="1" key="1">
    <citation type="journal article" date="2019" name="bioRxiv">
        <title>The Genome of the Zebra Mussel, Dreissena polymorpha: A Resource for Invasive Species Research.</title>
        <authorList>
            <person name="McCartney M.A."/>
            <person name="Auch B."/>
            <person name="Kono T."/>
            <person name="Mallez S."/>
            <person name="Zhang Y."/>
            <person name="Obille A."/>
            <person name="Becker A."/>
            <person name="Abrahante J.E."/>
            <person name="Garbe J."/>
            <person name="Badalamenti J.P."/>
            <person name="Herman A."/>
            <person name="Mangelson H."/>
            <person name="Liachko I."/>
            <person name="Sullivan S."/>
            <person name="Sone E.D."/>
            <person name="Koren S."/>
            <person name="Silverstein K.A.T."/>
            <person name="Beckman K.B."/>
            <person name="Gohl D.M."/>
        </authorList>
    </citation>
    <scope>NUCLEOTIDE SEQUENCE</scope>
    <source>
        <strain evidence="1">Duluth1</strain>
        <tissue evidence="1">Whole animal</tissue>
    </source>
</reference>